<dbReference type="InterPro" id="IPR019399">
    <property type="entry name" value="Parkin_co-regulated_protein"/>
</dbReference>
<keyword evidence="4" id="KW-1185">Reference proteome</keyword>
<feature type="region of interest" description="Disordered" evidence="1">
    <location>
        <begin position="49"/>
        <end position="90"/>
    </location>
</feature>
<dbReference type="AlphaFoldDB" id="A0AA36N2V6"/>
<dbReference type="InterPro" id="IPR052963">
    <property type="entry name" value="Pantetheine_PDE"/>
</dbReference>
<comment type="caution">
    <text evidence="3">The sequence shown here is derived from an EMBL/GenBank/DDBJ whole genome shotgun (WGS) entry which is preliminary data.</text>
</comment>
<accession>A0AA36N2V6</accession>
<evidence type="ECO:0000313" key="3">
    <source>
        <dbReference type="EMBL" id="CAJ1396545.1"/>
    </source>
</evidence>
<protein>
    <recommendedName>
        <fullName evidence="2">Calcineurin-like phosphoesterase domain-containing protein</fullName>
    </recommendedName>
</protein>
<dbReference type="SUPFAM" id="SSF48371">
    <property type="entry name" value="ARM repeat"/>
    <property type="match status" value="1"/>
</dbReference>
<evidence type="ECO:0000256" key="1">
    <source>
        <dbReference type="SAM" id="MobiDB-lite"/>
    </source>
</evidence>
<dbReference type="Gene3D" id="3.60.21.10">
    <property type="match status" value="1"/>
</dbReference>
<dbReference type="PANTHER" id="PTHR36492:SF2">
    <property type="entry name" value="[ACYL-CARRIER-PROTEIN] PHOSPHODIESTERASE PPTH"/>
    <property type="match status" value="1"/>
</dbReference>
<organism evidence="3 4">
    <name type="scientific">Effrenium voratum</name>
    <dbReference type="NCBI Taxonomy" id="2562239"/>
    <lineage>
        <taxon>Eukaryota</taxon>
        <taxon>Sar</taxon>
        <taxon>Alveolata</taxon>
        <taxon>Dinophyceae</taxon>
        <taxon>Suessiales</taxon>
        <taxon>Symbiodiniaceae</taxon>
        <taxon>Effrenium</taxon>
    </lineage>
</organism>
<gene>
    <name evidence="3" type="ORF">EVOR1521_LOCUS20761</name>
</gene>
<dbReference type="EMBL" id="CAUJNA010003236">
    <property type="protein sequence ID" value="CAJ1396545.1"/>
    <property type="molecule type" value="Genomic_DNA"/>
</dbReference>
<dbReference type="GO" id="GO:0016787">
    <property type="term" value="F:hydrolase activity"/>
    <property type="evidence" value="ECO:0007669"/>
    <property type="project" value="InterPro"/>
</dbReference>
<name>A0AA36N2V6_9DINO</name>
<dbReference type="Proteomes" id="UP001178507">
    <property type="component" value="Unassembled WGS sequence"/>
</dbReference>
<proteinExistence type="predicted"/>
<evidence type="ECO:0000259" key="2">
    <source>
        <dbReference type="Pfam" id="PF00149"/>
    </source>
</evidence>
<evidence type="ECO:0000313" key="4">
    <source>
        <dbReference type="Proteomes" id="UP001178507"/>
    </source>
</evidence>
<dbReference type="PANTHER" id="PTHR36492">
    <property type="match status" value="1"/>
</dbReference>
<sequence>MEDTLNRMIYKDGSRSLQRQKAKGLLPRGSHSCFGDFPPDLMPERLRSLARSQSDSRVRPHSAGATVQHSQTRTLPKTTVRPQSAGATVSRPEVTALKLTGAAVPGKSRPCSAGSLRADVGPPKAGAFRRKPIKPSMLRFFYERGDLPVQIYHGSIGKLLWKVDVEKLDYHHYLPIFFDGVREKEDPFRFMAVTGAYDMLERGGDKILPVVPQLVIPLKSALNTRDPTIMCTTLKLMQKLVLSGELIGEALVPYYRQILPVLSMFKTWNIPAKDMGDFMDYGQRKNMCLGDLITETLQILEEYGGEDAFINIKYMVPTYESAVLCGARAPVSARQSSARPLSMRGETWRVVGGETSGGVLARTGRLLNSEPLERLSHGALVSELDLVGDRLHFRKISGVGPESGWLSIKLKDKDLARRTVCDFKQTQIWALSDIHTDKKENMEWVDKLPEFRDDVLILAGDVANTMEVLQQTLLLLKKRFARVFFCPGNHDLWTQGWRGDSMEKLRAILDFCGSAGIETRPGVVDTGGQQVLVVPLLAWHQPQWDSEKELEEWEVPPVEKTIADYWATKWPPPLRIDDGSVARAVDELNEENGFAEVLARRKDFQVLSFSHFLPRIELNPEKRYLIPSCLAKAVGSLYLKERVQRLKPDLHVFGHTHFGFDLDVDGIRYLQAPLGTPLERAFGGSIVSLGDFPEGAEVSMPCLVWGNGWAERHRSAWSEYYRRYGRCPEVTATVPSVCSNIYTPKAGSASGWIRGRMPIWLFGPKSCRLREAQQVIDEVRSTGWAHREKPRKLQRSSSGRPKEIDAEDAARLLQQDSHVFVDIRSEGGCASAISLPHPAETEALAAREEEDLLQLCERLNAKGAMVVCGEDEEATWDAAMLLGGYFRIWPTEMTVLQGAAFLAWQQSVAEVTDFAEVFWGMRVRVDRSLAFKRAAPVQ</sequence>
<feature type="domain" description="Calcineurin-like phosphoesterase" evidence="2">
    <location>
        <begin position="427"/>
        <end position="657"/>
    </location>
</feature>
<dbReference type="Pfam" id="PF10274">
    <property type="entry name" value="ParcG"/>
    <property type="match status" value="1"/>
</dbReference>
<dbReference type="SUPFAM" id="SSF56300">
    <property type="entry name" value="Metallo-dependent phosphatases"/>
    <property type="match status" value="1"/>
</dbReference>
<dbReference type="Pfam" id="PF00149">
    <property type="entry name" value="Metallophos"/>
    <property type="match status" value="1"/>
</dbReference>
<dbReference type="InterPro" id="IPR016024">
    <property type="entry name" value="ARM-type_fold"/>
</dbReference>
<reference evidence="3" key="1">
    <citation type="submission" date="2023-08" db="EMBL/GenBank/DDBJ databases">
        <authorList>
            <person name="Chen Y."/>
            <person name="Shah S."/>
            <person name="Dougan E. K."/>
            <person name="Thang M."/>
            <person name="Chan C."/>
        </authorList>
    </citation>
    <scope>NUCLEOTIDE SEQUENCE</scope>
</reference>
<dbReference type="InterPro" id="IPR029052">
    <property type="entry name" value="Metallo-depent_PP-like"/>
</dbReference>
<dbReference type="CDD" id="cd00838">
    <property type="entry name" value="MPP_superfamily"/>
    <property type="match status" value="1"/>
</dbReference>
<dbReference type="InterPro" id="IPR004843">
    <property type="entry name" value="Calcineurin-like_PHP"/>
</dbReference>
<feature type="compositionally biased region" description="Polar residues" evidence="1">
    <location>
        <begin position="65"/>
        <end position="87"/>
    </location>
</feature>